<evidence type="ECO:0000256" key="1">
    <source>
        <dbReference type="ARBA" id="ARBA00038048"/>
    </source>
</evidence>
<dbReference type="EMBL" id="GEZM01030318">
    <property type="protein sequence ID" value="JAV85637.1"/>
    <property type="molecule type" value="Transcribed_RNA"/>
</dbReference>
<accession>A0A1Y1MIU2</accession>
<name>A0A1Y1MIU2_PHOPY</name>
<sequence>MDHKLDLVVFGATGFTGKRTIPYLHKLCEEDGRQLKWGIAGRSEEKLKRVLGEYAQKLGADSLNSTPIIIADVADELSILAMAQKTKIVLNCCGPYQLYGEVVVKCCAMTGTHYVDVTGETHFQDIMLSRYGNTAEEKGVYIVHGCGMDSMGVEMPMNFITKSFQGVLNSVEIFMHRLEDQTGTGSALNFGTWSSIVHALSDLKSVWASKRAISLPKMSPSCSLRFPFSRNASIGIPNKRILPFPSPDEDVIIRSQSYFYENGGKRPIQVRHYLLLESWKSILKLLFIGLIMIIFSQCSCGRKLLLKYPKVFSGGYFDHESPSEEVIENTTVCMYLYGKGWSDKKDIQFNQPPNKSILGKIDIVNPAYGFTCLAVVLSAIIILTEPSKLPKKGGVYTPAVAFFHTSMVEALQKNGVPLEILSVNDL</sequence>
<dbReference type="InterPro" id="IPR051276">
    <property type="entry name" value="Saccharopine_DH-like_oxidrdct"/>
</dbReference>
<evidence type="ECO:0000259" key="2">
    <source>
        <dbReference type="Pfam" id="PF03435"/>
    </source>
</evidence>
<dbReference type="AlphaFoldDB" id="A0A1Y1MIU2"/>
<feature type="domain" description="Saccharopine dehydrogenase NADP binding" evidence="2">
    <location>
        <begin position="8"/>
        <end position="142"/>
    </location>
</feature>
<dbReference type="InterPro" id="IPR036291">
    <property type="entry name" value="NAD(P)-bd_dom_sf"/>
</dbReference>
<dbReference type="GO" id="GO:0005811">
    <property type="term" value="C:lipid droplet"/>
    <property type="evidence" value="ECO:0007669"/>
    <property type="project" value="TreeGrafter"/>
</dbReference>
<dbReference type="GO" id="GO:0005886">
    <property type="term" value="C:plasma membrane"/>
    <property type="evidence" value="ECO:0007669"/>
    <property type="project" value="TreeGrafter"/>
</dbReference>
<dbReference type="PANTHER" id="PTHR12286">
    <property type="entry name" value="SACCHAROPINE DEHYDROGENASE-LIKE OXIDOREDUCTASE"/>
    <property type="match status" value="1"/>
</dbReference>
<dbReference type="Pfam" id="PF03435">
    <property type="entry name" value="Sacchrp_dh_NADP"/>
    <property type="match status" value="1"/>
</dbReference>
<comment type="similarity">
    <text evidence="1">Belongs to the saccharopine dehydrogenase family.</text>
</comment>
<protein>
    <recommendedName>
        <fullName evidence="2">Saccharopine dehydrogenase NADP binding domain-containing protein</fullName>
    </recommendedName>
</protein>
<dbReference type="GO" id="GO:0009247">
    <property type="term" value="P:glycolipid biosynthetic process"/>
    <property type="evidence" value="ECO:0007669"/>
    <property type="project" value="TreeGrafter"/>
</dbReference>
<evidence type="ECO:0000313" key="3">
    <source>
        <dbReference type="EMBL" id="JAV85634.1"/>
    </source>
</evidence>
<dbReference type="PANTHER" id="PTHR12286:SF5">
    <property type="entry name" value="SACCHAROPINE DEHYDROGENASE-LIKE OXIDOREDUCTASE"/>
    <property type="match status" value="1"/>
</dbReference>
<dbReference type="EMBL" id="GEZM01030321">
    <property type="protein sequence ID" value="JAV85634.1"/>
    <property type="molecule type" value="Transcribed_RNA"/>
</dbReference>
<dbReference type="SUPFAM" id="SSF51735">
    <property type="entry name" value="NAD(P)-binding Rossmann-fold domains"/>
    <property type="match status" value="1"/>
</dbReference>
<organism evidence="3">
    <name type="scientific">Photinus pyralis</name>
    <name type="common">Common eastern firefly</name>
    <name type="synonym">Lampyris pyralis</name>
    <dbReference type="NCBI Taxonomy" id="7054"/>
    <lineage>
        <taxon>Eukaryota</taxon>
        <taxon>Metazoa</taxon>
        <taxon>Ecdysozoa</taxon>
        <taxon>Arthropoda</taxon>
        <taxon>Hexapoda</taxon>
        <taxon>Insecta</taxon>
        <taxon>Pterygota</taxon>
        <taxon>Neoptera</taxon>
        <taxon>Endopterygota</taxon>
        <taxon>Coleoptera</taxon>
        <taxon>Polyphaga</taxon>
        <taxon>Elateriformia</taxon>
        <taxon>Elateroidea</taxon>
        <taxon>Lampyridae</taxon>
        <taxon>Lampyrinae</taxon>
        <taxon>Photinus</taxon>
    </lineage>
</organism>
<proteinExistence type="inferred from homology"/>
<reference evidence="3" key="1">
    <citation type="journal article" date="2016" name="Sci. Rep.">
        <title>Molecular characterization of firefly nuptial gifts: a multi-omics approach sheds light on postcopulatory sexual selection.</title>
        <authorList>
            <person name="Al-Wathiqui N."/>
            <person name="Fallon T.R."/>
            <person name="South A."/>
            <person name="Weng J.K."/>
            <person name="Lewis S.M."/>
        </authorList>
    </citation>
    <scope>NUCLEOTIDE SEQUENCE</scope>
</reference>
<dbReference type="InterPro" id="IPR005097">
    <property type="entry name" value="Sacchrp_dh_NADP-bd"/>
</dbReference>
<dbReference type="FunFam" id="3.40.50.720:FF:000178">
    <property type="entry name" value="Saccharopine dehydrogenase-like oxidoreductase"/>
    <property type="match status" value="1"/>
</dbReference>
<dbReference type="Gene3D" id="3.40.50.720">
    <property type="entry name" value="NAD(P)-binding Rossmann-like Domain"/>
    <property type="match status" value="1"/>
</dbReference>
<dbReference type="GO" id="GO:0005739">
    <property type="term" value="C:mitochondrion"/>
    <property type="evidence" value="ECO:0007669"/>
    <property type="project" value="TreeGrafter"/>
</dbReference>